<feature type="domain" description="Protein arginine N-methyltransferase" evidence="15">
    <location>
        <begin position="498"/>
        <end position="559"/>
    </location>
</feature>
<evidence type="ECO:0000256" key="5">
    <source>
        <dbReference type="ARBA" id="ARBA00022679"/>
    </source>
</evidence>
<evidence type="ECO:0000259" key="13">
    <source>
        <dbReference type="Pfam" id="PF13649"/>
    </source>
</evidence>
<dbReference type="Pfam" id="PF22528">
    <property type="entry name" value="PRMT_C"/>
    <property type="match status" value="2"/>
</dbReference>
<keyword evidence="7" id="KW-0479">Metal-binding</keyword>
<evidence type="ECO:0000256" key="4">
    <source>
        <dbReference type="ARBA" id="ARBA00022603"/>
    </source>
</evidence>
<dbReference type="AlphaFoldDB" id="A0A067THE0"/>
<dbReference type="Pfam" id="PF21137">
    <property type="entry name" value="ANM3_C2H2_Zf"/>
    <property type="match status" value="1"/>
</dbReference>
<dbReference type="GO" id="GO:0032259">
    <property type="term" value="P:methylation"/>
    <property type="evidence" value="ECO:0007669"/>
    <property type="project" value="UniProtKB-KW"/>
</dbReference>
<dbReference type="GO" id="GO:0035242">
    <property type="term" value="F:protein-arginine omega-N asymmetric methyltransferase activity"/>
    <property type="evidence" value="ECO:0007669"/>
    <property type="project" value="UniProtKB-EC"/>
</dbReference>
<keyword evidence="4 12" id="KW-0489">Methyltransferase</keyword>
<keyword evidence="9" id="KW-0862">Zinc</keyword>
<keyword evidence="5 12" id="KW-0808">Transferase</keyword>
<dbReference type="SUPFAM" id="SSF53335">
    <property type="entry name" value="S-adenosyl-L-methionine-dependent methyltransferases"/>
    <property type="match status" value="1"/>
</dbReference>
<evidence type="ECO:0000256" key="1">
    <source>
        <dbReference type="ARBA" id="ARBA00004514"/>
    </source>
</evidence>
<comment type="catalytic activity">
    <reaction evidence="11">
        <text>L-arginyl-[protein] + S-adenosyl-L-methionine = N(omega)-methyl-L-arginyl-[protein] + S-adenosyl-L-homocysteine + H(+)</text>
        <dbReference type="Rhea" id="RHEA:48100"/>
        <dbReference type="Rhea" id="RHEA-COMP:10532"/>
        <dbReference type="Rhea" id="RHEA-COMP:11990"/>
        <dbReference type="ChEBI" id="CHEBI:15378"/>
        <dbReference type="ChEBI" id="CHEBI:29965"/>
        <dbReference type="ChEBI" id="CHEBI:57856"/>
        <dbReference type="ChEBI" id="CHEBI:59789"/>
        <dbReference type="ChEBI" id="CHEBI:65280"/>
    </reaction>
    <physiologicalReaction direction="left-to-right" evidence="11">
        <dbReference type="Rhea" id="RHEA:48101"/>
    </physiologicalReaction>
</comment>
<dbReference type="GO" id="GO:0042054">
    <property type="term" value="F:histone methyltransferase activity"/>
    <property type="evidence" value="ECO:0007669"/>
    <property type="project" value="TreeGrafter"/>
</dbReference>
<protein>
    <recommendedName>
        <fullName evidence="2">type I protein arginine methyltransferase</fullName>
        <ecNumber evidence="2">2.1.1.319</ecNumber>
    </recommendedName>
</protein>
<dbReference type="EC" id="2.1.1.319" evidence="2"/>
<evidence type="ECO:0000256" key="9">
    <source>
        <dbReference type="ARBA" id="ARBA00022833"/>
    </source>
</evidence>
<dbReference type="HOGENOM" id="CLU_017375_6_1_1"/>
<dbReference type="OrthoDB" id="7848332at2759"/>
<dbReference type="EMBL" id="KL142369">
    <property type="protein sequence ID" value="KDR82541.1"/>
    <property type="molecule type" value="Genomic_DNA"/>
</dbReference>
<evidence type="ECO:0000256" key="3">
    <source>
        <dbReference type="ARBA" id="ARBA00022490"/>
    </source>
</evidence>
<dbReference type="Gene3D" id="2.70.160.11">
    <property type="entry name" value="Hnrnp arginine n-methyltransferase1"/>
    <property type="match status" value="1"/>
</dbReference>
<keyword evidence="17" id="KW-1185">Reference proteome</keyword>
<dbReference type="InterPro" id="IPR036236">
    <property type="entry name" value="Znf_C2H2_sf"/>
</dbReference>
<evidence type="ECO:0000259" key="15">
    <source>
        <dbReference type="Pfam" id="PF22528"/>
    </source>
</evidence>
<dbReference type="GO" id="GO:0005829">
    <property type="term" value="C:cytosol"/>
    <property type="evidence" value="ECO:0007669"/>
    <property type="project" value="UniProtKB-SubCell"/>
</dbReference>
<dbReference type="PROSITE" id="PS51678">
    <property type="entry name" value="SAM_MT_PRMT"/>
    <property type="match status" value="1"/>
</dbReference>
<dbReference type="InterPro" id="IPR025799">
    <property type="entry name" value="Arg_MeTrfase"/>
</dbReference>
<keyword evidence="8" id="KW-0863">Zinc-finger</keyword>
<evidence type="ECO:0000313" key="16">
    <source>
        <dbReference type="EMBL" id="KDR82541.1"/>
    </source>
</evidence>
<evidence type="ECO:0000256" key="6">
    <source>
        <dbReference type="ARBA" id="ARBA00022691"/>
    </source>
</evidence>
<evidence type="ECO:0000256" key="12">
    <source>
        <dbReference type="PROSITE-ProRule" id="PRU01015"/>
    </source>
</evidence>
<evidence type="ECO:0000259" key="14">
    <source>
        <dbReference type="Pfam" id="PF21137"/>
    </source>
</evidence>
<feature type="domain" description="Protein arginine N-methyltransferase 3-like C2H2 zinc finger" evidence="14">
    <location>
        <begin position="78"/>
        <end position="124"/>
    </location>
</feature>
<dbReference type="InterPro" id="IPR055135">
    <property type="entry name" value="PRMT_dom"/>
</dbReference>
<dbReference type="PANTHER" id="PTHR11006">
    <property type="entry name" value="PROTEIN ARGININE N-METHYLTRANSFERASE"/>
    <property type="match status" value="1"/>
</dbReference>
<evidence type="ECO:0000256" key="11">
    <source>
        <dbReference type="ARBA" id="ARBA00049303"/>
    </source>
</evidence>
<accession>A0A067THE0</accession>
<evidence type="ECO:0000256" key="2">
    <source>
        <dbReference type="ARBA" id="ARBA00011925"/>
    </source>
</evidence>
<keyword evidence="6 12" id="KW-0949">S-adenosyl-L-methionine</keyword>
<dbReference type="GO" id="GO:0005634">
    <property type="term" value="C:nucleus"/>
    <property type="evidence" value="ECO:0007669"/>
    <property type="project" value="TreeGrafter"/>
</dbReference>
<feature type="domain" description="Methyltransferase" evidence="13">
    <location>
        <begin position="249"/>
        <end position="348"/>
    </location>
</feature>
<proteinExistence type="predicted"/>
<evidence type="ECO:0000256" key="8">
    <source>
        <dbReference type="ARBA" id="ARBA00022771"/>
    </source>
</evidence>
<organism evidence="16 17">
    <name type="scientific">Galerina marginata (strain CBS 339.88)</name>
    <dbReference type="NCBI Taxonomy" id="685588"/>
    <lineage>
        <taxon>Eukaryota</taxon>
        <taxon>Fungi</taxon>
        <taxon>Dikarya</taxon>
        <taxon>Basidiomycota</taxon>
        <taxon>Agaricomycotina</taxon>
        <taxon>Agaricomycetes</taxon>
        <taxon>Agaricomycetidae</taxon>
        <taxon>Agaricales</taxon>
        <taxon>Agaricineae</taxon>
        <taxon>Strophariaceae</taxon>
        <taxon>Galerina</taxon>
    </lineage>
</organism>
<dbReference type="InterPro" id="IPR041698">
    <property type="entry name" value="Methyltransf_25"/>
</dbReference>
<gene>
    <name evidence="16" type="ORF">GALMADRAFT_237892</name>
</gene>
<dbReference type="Pfam" id="PF13649">
    <property type="entry name" value="Methyltransf_25"/>
    <property type="match status" value="1"/>
</dbReference>
<dbReference type="GO" id="GO:0008270">
    <property type="term" value="F:zinc ion binding"/>
    <property type="evidence" value="ECO:0007669"/>
    <property type="project" value="UniProtKB-KW"/>
</dbReference>
<dbReference type="PANTHER" id="PTHR11006:SF53">
    <property type="entry name" value="PROTEIN ARGININE N-METHYLTRANSFERASE 3"/>
    <property type="match status" value="1"/>
</dbReference>
<comment type="catalytic activity">
    <reaction evidence="10">
        <text>L-arginyl-[protein] + 2 S-adenosyl-L-methionine = N(omega),N(omega)-dimethyl-L-arginyl-[protein] + 2 S-adenosyl-L-homocysteine + 2 H(+)</text>
        <dbReference type="Rhea" id="RHEA:48096"/>
        <dbReference type="Rhea" id="RHEA-COMP:10532"/>
        <dbReference type="Rhea" id="RHEA-COMP:11991"/>
        <dbReference type="ChEBI" id="CHEBI:15378"/>
        <dbReference type="ChEBI" id="CHEBI:29965"/>
        <dbReference type="ChEBI" id="CHEBI:57856"/>
        <dbReference type="ChEBI" id="CHEBI:59789"/>
        <dbReference type="ChEBI" id="CHEBI:61897"/>
        <dbReference type="EC" id="2.1.1.319"/>
    </reaction>
    <physiologicalReaction direction="left-to-right" evidence="10">
        <dbReference type="Rhea" id="RHEA:48097"/>
    </physiologicalReaction>
</comment>
<dbReference type="InterPro" id="IPR029063">
    <property type="entry name" value="SAM-dependent_MTases_sf"/>
</dbReference>
<dbReference type="Gene3D" id="3.40.50.150">
    <property type="entry name" value="Vaccinia Virus protein VP39"/>
    <property type="match status" value="1"/>
</dbReference>
<evidence type="ECO:0000256" key="10">
    <source>
        <dbReference type="ARBA" id="ARBA00047384"/>
    </source>
</evidence>
<feature type="domain" description="Protein arginine N-methyltransferase" evidence="15">
    <location>
        <begin position="365"/>
        <end position="459"/>
    </location>
</feature>
<evidence type="ECO:0000313" key="17">
    <source>
        <dbReference type="Proteomes" id="UP000027222"/>
    </source>
</evidence>
<dbReference type="CDD" id="cd02440">
    <property type="entry name" value="AdoMet_MTases"/>
    <property type="match status" value="1"/>
</dbReference>
<dbReference type="STRING" id="685588.A0A067THE0"/>
<dbReference type="InterPro" id="IPR049482">
    <property type="entry name" value="ANM3-like_C2H2_Zf"/>
</dbReference>
<evidence type="ECO:0000256" key="7">
    <source>
        <dbReference type="ARBA" id="ARBA00022723"/>
    </source>
</evidence>
<sequence>MSFHLPPPATVFDEMIDAEDDSSASNSEGDEDQTWDDWVSDSNAQQETKSLFDEKLFPSVERALAYDKDTHKFSLDDVCKAFSFDFHTRVRLINYIRKNKSAPSEVLGLQGTEPWLSSDEYLVPVLENDPLIQSNSGDWSDSDEGAENDMDPTHQIKALEKKLALARQSLSDYRALVAEKLNITKQVENLGNSSKDPVTPGPLRDDDTHYFESYGANDIHAVMIQDKVRTSTYANFILTNPTLFRNAVVLDVGCGTGILSLFAARAGARRVIAVDASDIAEKAEKIVKANGFEDVITVVRGKIETITLPEDIDKVDIIISEWMGYALLYESMLDSVLHARDRFLKPGGIMAPSQCKMVLGLCDATEIHKDRIGFWEDIYGFDLSTMAHGLYNESIVDVVGPETFLSKPFVVKDLLLGDITSKELDFSTSFTLVSTAQRRTKINALVLYFDTFFTAHGGPVYPGTEVNLVKDGEPVLAELWPVGGKSALQRRQSVGREKEKVTSFSTGPLSAPTHWKQTIFMLREPILVSEGSHVVGTFMCKKSPTNSRELDVEIHYSVKLDEESAPSETIVQLYSVR</sequence>
<dbReference type="Proteomes" id="UP000027222">
    <property type="component" value="Unassembled WGS sequence"/>
</dbReference>
<dbReference type="FunFam" id="3.40.50.150:FF:000003">
    <property type="entry name" value="Blast:Protein arginine N-methyltransferase 1"/>
    <property type="match status" value="1"/>
</dbReference>
<reference evidence="17" key="1">
    <citation type="journal article" date="2014" name="Proc. Natl. Acad. Sci. U.S.A.">
        <title>Extensive sampling of basidiomycete genomes demonstrates inadequacy of the white-rot/brown-rot paradigm for wood decay fungi.</title>
        <authorList>
            <person name="Riley R."/>
            <person name="Salamov A.A."/>
            <person name="Brown D.W."/>
            <person name="Nagy L.G."/>
            <person name="Floudas D."/>
            <person name="Held B.W."/>
            <person name="Levasseur A."/>
            <person name="Lombard V."/>
            <person name="Morin E."/>
            <person name="Otillar R."/>
            <person name="Lindquist E.A."/>
            <person name="Sun H."/>
            <person name="LaButti K.M."/>
            <person name="Schmutz J."/>
            <person name="Jabbour D."/>
            <person name="Luo H."/>
            <person name="Baker S.E."/>
            <person name="Pisabarro A.G."/>
            <person name="Walton J.D."/>
            <person name="Blanchette R.A."/>
            <person name="Henrissat B."/>
            <person name="Martin F."/>
            <person name="Cullen D."/>
            <person name="Hibbett D.S."/>
            <person name="Grigoriev I.V."/>
        </authorList>
    </citation>
    <scope>NUCLEOTIDE SEQUENCE [LARGE SCALE GENOMIC DNA]</scope>
    <source>
        <strain evidence="17">CBS 339.88</strain>
    </source>
</reference>
<comment type="subcellular location">
    <subcellularLocation>
        <location evidence="1">Cytoplasm</location>
        <location evidence="1">Cytosol</location>
    </subcellularLocation>
</comment>
<dbReference type="SUPFAM" id="SSF57667">
    <property type="entry name" value="beta-beta-alpha zinc fingers"/>
    <property type="match status" value="1"/>
</dbReference>
<name>A0A067THE0_GALM3</name>
<keyword evidence="3" id="KW-0963">Cytoplasm</keyword>